<name>A0A848LMY1_9BACT</name>
<sequence>MKKYLLAWLFLQLPTLACASAPPAAKPTATRPASSVATVSEADRYARRCQSQSAHRIVRPQGSMLWGTKRSWDTEKKAEERGSVLVSADLAPLRLANASGVTALRLEGGRLVASPAAEGNAAPPGVVGTVLQGTASDGKPVEVAICGAEPSLQDPGVVFYRIEAWNSLAQEWENPCVALGRVPDPRALAVGGVWDASGAHQDTPGKLTFACENGAITKCIQWGYKPWERHEGQSLAGLHQACTRLARADYCGNGRSHTGQDTPIDIYDGLGVLARATRASGGWDPAKASFEAAWAPDGATCIAHTRDGRAMEVILQECPDRLQAGEAVELTGGDRCTVRRTDVKPGTALLRNLSYGAPRAPASAGTGP</sequence>
<dbReference type="AlphaFoldDB" id="A0A848LMY1"/>
<dbReference type="InterPro" id="IPR045426">
    <property type="entry name" value="ADYC"/>
</dbReference>
<comment type="caution">
    <text evidence="3">The sequence shown here is derived from an EMBL/GenBank/DDBJ whole genome shotgun (WGS) entry which is preliminary data.</text>
</comment>
<evidence type="ECO:0000313" key="3">
    <source>
        <dbReference type="EMBL" id="NMO19168.1"/>
    </source>
</evidence>
<accession>A0A848LMY1</accession>
<dbReference type="RefSeq" id="WP_169348423.1">
    <property type="nucleotide sequence ID" value="NZ_JABBJJ010000171.1"/>
</dbReference>
<dbReference type="EMBL" id="JABBJJ010000171">
    <property type="protein sequence ID" value="NMO19168.1"/>
    <property type="molecule type" value="Genomic_DNA"/>
</dbReference>
<organism evidence="3 4">
    <name type="scientific">Pyxidicoccus fallax</name>
    <dbReference type="NCBI Taxonomy" id="394095"/>
    <lineage>
        <taxon>Bacteria</taxon>
        <taxon>Pseudomonadati</taxon>
        <taxon>Myxococcota</taxon>
        <taxon>Myxococcia</taxon>
        <taxon>Myxococcales</taxon>
        <taxon>Cystobacterineae</taxon>
        <taxon>Myxococcaceae</taxon>
        <taxon>Pyxidicoccus</taxon>
    </lineage>
</organism>
<evidence type="ECO:0000256" key="1">
    <source>
        <dbReference type="SAM" id="SignalP"/>
    </source>
</evidence>
<keyword evidence="4" id="KW-1185">Reference proteome</keyword>
<evidence type="ECO:0000259" key="2">
    <source>
        <dbReference type="Pfam" id="PF20032"/>
    </source>
</evidence>
<evidence type="ECO:0000313" key="4">
    <source>
        <dbReference type="Proteomes" id="UP000518300"/>
    </source>
</evidence>
<reference evidence="3 4" key="1">
    <citation type="submission" date="2020-04" db="EMBL/GenBank/DDBJ databases">
        <title>Draft genome of Pyxidicoccus fallax type strain.</title>
        <authorList>
            <person name="Whitworth D.E."/>
        </authorList>
    </citation>
    <scope>NUCLEOTIDE SEQUENCE [LARGE SCALE GENOMIC DNA]</scope>
    <source>
        <strain evidence="3 4">DSM 14698</strain>
    </source>
</reference>
<gene>
    <name evidence="3" type="ORF">HG543_30510</name>
</gene>
<keyword evidence="1" id="KW-0732">Signal</keyword>
<protein>
    <recommendedName>
        <fullName evidence="2">ADYC domain-containing protein</fullName>
    </recommendedName>
</protein>
<dbReference type="Pfam" id="PF20032">
    <property type="entry name" value="ADYC"/>
    <property type="match status" value="1"/>
</dbReference>
<feature type="domain" description="ADYC" evidence="2">
    <location>
        <begin position="126"/>
        <end position="307"/>
    </location>
</feature>
<feature type="signal peptide" evidence="1">
    <location>
        <begin position="1"/>
        <end position="19"/>
    </location>
</feature>
<dbReference type="Proteomes" id="UP000518300">
    <property type="component" value="Unassembled WGS sequence"/>
</dbReference>
<proteinExistence type="predicted"/>
<feature type="chain" id="PRO_5032273327" description="ADYC domain-containing protein" evidence="1">
    <location>
        <begin position="20"/>
        <end position="368"/>
    </location>
</feature>